<dbReference type="GO" id="GO:0016787">
    <property type="term" value="F:hydrolase activity"/>
    <property type="evidence" value="ECO:0007669"/>
    <property type="project" value="UniProtKB-KW"/>
</dbReference>
<dbReference type="CDD" id="cd06587">
    <property type="entry name" value="VOC"/>
    <property type="match status" value="1"/>
</dbReference>
<sequence length="575" mass="64618">MNILLRSKIQIQQVQAIDLVVNNVDLSKNFYVQALGFEVISDTVIENNRIRSITLKLGDESVRLQQYLDIPGKPVPVDSRSNDRWFQHLAIVVSDMERAYHHLRAFPIEFISTEPQTIPIDNPEAAGIQAFKFRDLDRHPLELIWFPSDKGQKKWHEKSDRLFLGIDHTAITVADTEESLEFYRDFLGMRVDGGSLNHGETQARMDGLPIARVRITALRPPRGGMGIELLDYLEPAGGRPIPSDWQDSDMTSTRVEFASDEIDRDYSIQDPTGHSLLLIPEDSMTGSIEIYDDRMHPLIRSNASLQKLTGGAVHTEGPVYFPEDDSIVYSDAHGNRLLRWSRENGVTVLRDPSDYQNGNYRDLEGRLVGCSGGLRAIVRREHDGEWKVLIDRFQGKRLNSPNDLVVKSDGTIWFTDPPYGITEPNQGYGGIQEQPGSYVYRFDPKTSEIDVVITDMLRPNGLAFSPDENLLYVSDSSAYNIPDGFHHVRVYEVIDDRKAINGRVFAVIDPGQPDGLRVDKRGNVFISSEDSVQIYAPDGTRIGKIPVPETVANLTFAGNRLIIAAGGSLYSIDLR</sequence>
<dbReference type="Pfam" id="PF08450">
    <property type="entry name" value="SGL"/>
    <property type="match status" value="1"/>
</dbReference>
<dbReference type="InterPro" id="IPR013658">
    <property type="entry name" value="SGL"/>
</dbReference>
<feature type="domain" description="VOC" evidence="3">
    <location>
        <begin position="165"/>
        <end position="281"/>
    </location>
</feature>
<dbReference type="InterPro" id="IPR037523">
    <property type="entry name" value="VOC_core"/>
</dbReference>
<dbReference type="EMBL" id="JBAFSM010000014">
    <property type="protein sequence ID" value="MEG3437272.1"/>
    <property type="molecule type" value="Genomic_DNA"/>
</dbReference>
<dbReference type="AlphaFoldDB" id="A0AAW9QTE8"/>
<keyword evidence="2" id="KW-0378">Hydrolase</keyword>
<dbReference type="Gene3D" id="3.10.180.10">
    <property type="entry name" value="2,3-Dihydroxybiphenyl 1,2-Dioxygenase, domain 1"/>
    <property type="match status" value="2"/>
</dbReference>
<dbReference type="InterPro" id="IPR011042">
    <property type="entry name" value="6-blade_b-propeller_TolB-like"/>
</dbReference>
<comment type="caution">
    <text evidence="4">The sequence shown here is derived from an EMBL/GenBank/DDBJ whole genome shotgun (WGS) entry which is preliminary data.</text>
</comment>
<dbReference type="Gene3D" id="2.120.10.30">
    <property type="entry name" value="TolB, C-terminal domain"/>
    <property type="match status" value="1"/>
</dbReference>
<dbReference type="Pfam" id="PF00903">
    <property type="entry name" value="Glyoxalase"/>
    <property type="match status" value="2"/>
</dbReference>
<dbReference type="PANTHER" id="PTHR47572">
    <property type="entry name" value="LIPOPROTEIN-RELATED"/>
    <property type="match status" value="1"/>
</dbReference>
<evidence type="ECO:0000256" key="1">
    <source>
        <dbReference type="ARBA" id="ARBA00008853"/>
    </source>
</evidence>
<evidence type="ECO:0000256" key="2">
    <source>
        <dbReference type="ARBA" id="ARBA00022801"/>
    </source>
</evidence>
<proteinExistence type="inferred from homology"/>
<dbReference type="Proteomes" id="UP001328733">
    <property type="component" value="Unassembled WGS sequence"/>
</dbReference>
<reference evidence="4 5" key="1">
    <citation type="submission" date="2024-01" db="EMBL/GenBank/DDBJ databases">
        <title>Genomic insights into the taxonomy and metabolism of the cyanobacterium Pannus brasiliensis CCIBt3594.</title>
        <authorList>
            <person name="Machado M."/>
            <person name="Botero N.B."/>
            <person name="Andreote A.P.D."/>
            <person name="Feitosa A.M.T."/>
            <person name="Popin R."/>
            <person name="Sivonen K."/>
            <person name="Fiore M.F."/>
        </authorList>
    </citation>
    <scope>NUCLEOTIDE SEQUENCE [LARGE SCALE GENOMIC DNA]</scope>
    <source>
        <strain evidence="4 5">CCIBt3594</strain>
    </source>
</reference>
<dbReference type="InterPro" id="IPR004360">
    <property type="entry name" value="Glyas_Fos-R_dOase_dom"/>
</dbReference>
<evidence type="ECO:0000259" key="3">
    <source>
        <dbReference type="PROSITE" id="PS51819"/>
    </source>
</evidence>
<evidence type="ECO:0000313" key="4">
    <source>
        <dbReference type="EMBL" id="MEG3437272.1"/>
    </source>
</evidence>
<protein>
    <submittedName>
        <fullName evidence="4">SMP-30/gluconolactonase/LRE family protein</fullName>
    </submittedName>
</protein>
<feature type="domain" description="VOC" evidence="3">
    <location>
        <begin position="13"/>
        <end position="146"/>
    </location>
</feature>
<evidence type="ECO:0000313" key="5">
    <source>
        <dbReference type="Proteomes" id="UP001328733"/>
    </source>
</evidence>
<organism evidence="4 5">
    <name type="scientific">Pannus brasiliensis CCIBt3594</name>
    <dbReference type="NCBI Taxonomy" id="1427578"/>
    <lineage>
        <taxon>Bacteria</taxon>
        <taxon>Bacillati</taxon>
        <taxon>Cyanobacteriota</taxon>
        <taxon>Cyanophyceae</taxon>
        <taxon>Oscillatoriophycideae</taxon>
        <taxon>Chroococcales</taxon>
        <taxon>Microcystaceae</taxon>
        <taxon>Pannus</taxon>
    </lineage>
</organism>
<gene>
    <name evidence="4" type="ORF">V0288_09090</name>
</gene>
<dbReference type="PROSITE" id="PS51819">
    <property type="entry name" value="VOC"/>
    <property type="match status" value="2"/>
</dbReference>
<name>A0AAW9QTE8_9CHRO</name>
<dbReference type="InterPro" id="IPR051262">
    <property type="entry name" value="SMP-30/CGR1_Lactonase"/>
</dbReference>
<comment type="similarity">
    <text evidence="1">Belongs to the SMP-30/CGR1 family.</text>
</comment>
<dbReference type="SUPFAM" id="SSF63829">
    <property type="entry name" value="Calcium-dependent phosphotriesterase"/>
    <property type="match status" value="1"/>
</dbReference>
<dbReference type="PANTHER" id="PTHR47572:SF4">
    <property type="entry name" value="LACTONASE DRP35"/>
    <property type="match status" value="1"/>
</dbReference>
<dbReference type="InterPro" id="IPR029068">
    <property type="entry name" value="Glyas_Bleomycin-R_OHBP_Dase"/>
</dbReference>
<accession>A0AAW9QTE8</accession>
<dbReference type="RefSeq" id="WP_332864755.1">
    <property type="nucleotide sequence ID" value="NZ_JBAFSM010000014.1"/>
</dbReference>
<keyword evidence="5" id="KW-1185">Reference proteome</keyword>
<dbReference type="SUPFAM" id="SSF54593">
    <property type="entry name" value="Glyoxalase/Bleomycin resistance protein/Dihydroxybiphenyl dioxygenase"/>
    <property type="match status" value="1"/>
</dbReference>